<dbReference type="InterPro" id="IPR013483">
    <property type="entry name" value="MoaA"/>
</dbReference>
<keyword evidence="6" id="KW-0547">Nucleotide-binding</keyword>
<evidence type="ECO:0000256" key="3">
    <source>
        <dbReference type="ARBA" id="ARBA00022485"/>
    </source>
</evidence>
<keyword evidence="7" id="KW-0408">Iron</keyword>
<organism evidence="14 15">
    <name type="scientific">Pedobacter quisquiliarum</name>
    <dbReference type="NCBI Taxonomy" id="1834438"/>
    <lineage>
        <taxon>Bacteria</taxon>
        <taxon>Pseudomonadati</taxon>
        <taxon>Bacteroidota</taxon>
        <taxon>Sphingobacteriia</taxon>
        <taxon>Sphingobacteriales</taxon>
        <taxon>Sphingobacteriaceae</taxon>
        <taxon>Pedobacter</taxon>
    </lineage>
</organism>
<dbReference type="AlphaFoldDB" id="A0A916U3T1"/>
<dbReference type="Pfam" id="PF04055">
    <property type="entry name" value="Radical_SAM"/>
    <property type="match status" value="1"/>
</dbReference>
<dbReference type="GO" id="GO:0005525">
    <property type="term" value="F:GTP binding"/>
    <property type="evidence" value="ECO:0007669"/>
    <property type="project" value="UniProtKB-KW"/>
</dbReference>
<dbReference type="PANTHER" id="PTHR22960">
    <property type="entry name" value="MOLYBDOPTERIN COFACTOR SYNTHESIS PROTEIN A"/>
    <property type="match status" value="1"/>
</dbReference>
<dbReference type="SMART" id="SM00729">
    <property type="entry name" value="Elp3"/>
    <property type="match status" value="1"/>
</dbReference>
<keyword evidence="4" id="KW-0949">S-adenosyl-L-methionine</keyword>
<reference evidence="14" key="2">
    <citation type="submission" date="2020-09" db="EMBL/GenBank/DDBJ databases">
        <authorList>
            <person name="Sun Q."/>
            <person name="Zhou Y."/>
        </authorList>
    </citation>
    <scope>NUCLEOTIDE SEQUENCE</scope>
    <source>
        <strain evidence="14">CGMCC 1.15343</strain>
    </source>
</reference>
<dbReference type="Pfam" id="PF06463">
    <property type="entry name" value="Mob_synth_C"/>
    <property type="match status" value="1"/>
</dbReference>
<keyword evidence="8" id="KW-0411">Iron-sulfur</keyword>
<feature type="domain" description="Radical SAM core" evidence="13">
    <location>
        <begin position="5"/>
        <end position="227"/>
    </location>
</feature>
<keyword evidence="15" id="KW-1185">Reference proteome</keyword>
<dbReference type="InterPro" id="IPR040064">
    <property type="entry name" value="MoaA-like"/>
</dbReference>
<dbReference type="Proteomes" id="UP000651668">
    <property type="component" value="Unassembled WGS sequence"/>
</dbReference>
<evidence type="ECO:0000256" key="5">
    <source>
        <dbReference type="ARBA" id="ARBA00022723"/>
    </source>
</evidence>
<name>A0A916U3T1_9SPHI</name>
<dbReference type="SFLD" id="SFLDG01386">
    <property type="entry name" value="main_SPASM_domain-containing"/>
    <property type="match status" value="1"/>
</dbReference>
<evidence type="ECO:0000256" key="8">
    <source>
        <dbReference type="ARBA" id="ARBA00023014"/>
    </source>
</evidence>
<dbReference type="SFLD" id="SFLDG01383">
    <property type="entry name" value="cyclic_pyranopterin_phosphate"/>
    <property type="match status" value="1"/>
</dbReference>
<evidence type="ECO:0000313" key="15">
    <source>
        <dbReference type="Proteomes" id="UP000651668"/>
    </source>
</evidence>
<dbReference type="NCBIfam" id="TIGR02666">
    <property type="entry name" value="moaA"/>
    <property type="match status" value="1"/>
</dbReference>
<dbReference type="PANTHER" id="PTHR22960:SF0">
    <property type="entry name" value="MOLYBDENUM COFACTOR BIOSYNTHESIS PROTEIN 1"/>
    <property type="match status" value="1"/>
</dbReference>
<dbReference type="SFLD" id="SFLDG01067">
    <property type="entry name" value="SPASM/twitch_domain_containing"/>
    <property type="match status" value="1"/>
</dbReference>
<dbReference type="EMBL" id="BMIL01000003">
    <property type="protein sequence ID" value="GGC59268.1"/>
    <property type="molecule type" value="Genomic_DNA"/>
</dbReference>
<proteinExistence type="predicted"/>
<evidence type="ECO:0000256" key="2">
    <source>
        <dbReference type="ARBA" id="ARBA00012167"/>
    </source>
</evidence>
<dbReference type="RefSeq" id="WP_188625862.1">
    <property type="nucleotide sequence ID" value="NZ_BMIL01000003.1"/>
</dbReference>
<dbReference type="InterPro" id="IPR000385">
    <property type="entry name" value="MoaA_NifB_PqqE_Fe-S-bd_CS"/>
</dbReference>
<dbReference type="InterPro" id="IPR010505">
    <property type="entry name" value="MoaA_twitch"/>
</dbReference>
<dbReference type="GO" id="GO:0051539">
    <property type="term" value="F:4 iron, 4 sulfur cluster binding"/>
    <property type="evidence" value="ECO:0007669"/>
    <property type="project" value="UniProtKB-KW"/>
</dbReference>
<accession>A0A916U3T1</accession>
<dbReference type="PROSITE" id="PS51918">
    <property type="entry name" value="RADICAL_SAM"/>
    <property type="match status" value="1"/>
</dbReference>
<dbReference type="InterPro" id="IPR050105">
    <property type="entry name" value="MoCo_biosynth_MoaA/MoaC"/>
</dbReference>
<evidence type="ECO:0000256" key="9">
    <source>
        <dbReference type="ARBA" id="ARBA00023134"/>
    </source>
</evidence>
<dbReference type="EC" id="4.1.99.22" evidence="2"/>
<evidence type="ECO:0000256" key="12">
    <source>
        <dbReference type="ARBA" id="ARBA00048697"/>
    </source>
</evidence>
<keyword evidence="3" id="KW-0004">4Fe-4S</keyword>
<comment type="catalytic activity">
    <reaction evidence="12">
        <text>GTP + AH2 + S-adenosyl-L-methionine = (8S)-3',8-cyclo-7,8-dihydroguanosine 5'-triphosphate + 5'-deoxyadenosine + L-methionine + A + H(+)</text>
        <dbReference type="Rhea" id="RHEA:49576"/>
        <dbReference type="ChEBI" id="CHEBI:13193"/>
        <dbReference type="ChEBI" id="CHEBI:15378"/>
        <dbReference type="ChEBI" id="CHEBI:17319"/>
        <dbReference type="ChEBI" id="CHEBI:17499"/>
        <dbReference type="ChEBI" id="CHEBI:37565"/>
        <dbReference type="ChEBI" id="CHEBI:57844"/>
        <dbReference type="ChEBI" id="CHEBI:59789"/>
        <dbReference type="ChEBI" id="CHEBI:131766"/>
        <dbReference type="EC" id="4.1.99.22"/>
    </reaction>
</comment>
<evidence type="ECO:0000256" key="11">
    <source>
        <dbReference type="ARBA" id="ARBA00023239"/>
    </source>
</evidence>
<evidence type="ECO:0000256" key="6">
    <source>
        <dbReference type="ARBA" id="ARBA00022741"/>
    </source>
</evidence>
<evidence type="ECO:0000256" key="7">
    <source>
        <dbReference type="ARBA" id="ARBA00023004"/>
    </source>
</evidence>
<keyword evidence="9" id="KW-0342">GTP-binding</keyword>
<dbReference type="GO" id="GO:0061799">
    <property type="term" value="F:cyclic pyranopterin monophosphate synthase activity"/>
    <property type="evidence" value="ECO:0007669"/>
    <property type="project" value="TreeGrafter"/>
</dbReference>
<dbReference type="GO" id="GO:0006777">
    <property type="term" value="P:Mo-molybdopterin cofactor biosynthetic process"/>
    <property type="evidence" value="ECO:0007669"/>
    <property type="project" value="UniProtKB-KW"/>
</dbReference>
<evidence type="ECO:0000256" key="10">
    <source>
        <dbReference type="ARBA" id="ARBA00023150"/>
    </source>
</evidence>
<dbReference type="InterPro" id="IPR007197">
    <property type="entry name" value="rSAM"/>
</dbReference>
<sequence>MIIDNYNRVHDYLRISLTDNCNLRCFYCMPDEEYAFSPPSRLMQPDEILDLAQIFVAEGVKKIRLTGGEPFVRKDAAKIITLLGQLPVALSITTNGTRLHYFVDVLEQAGVKSLNISLDTLDADKFTVITRRNLFGQVMNNINLLLSRGFEVKINVVVMKDLNDSEINDFIAWTRDLPIHIRFIEFMPFSGNRWTSNKVVSSAEILAIAAKRFDFVPMPVGIHETAKKYAVAGHQGDFAIISTMTAPFCSGCNRMRLTADGKLKNCLFSHGEMDLLTPLRAGEEVLPLIHQNIRSKAKELGGQFTTAIDTIEALNIENRSMITIGG</sequence>
<dbReference type="InterPro" id="IPR058240">
    <property type="entry name" value="rSAM_sf"/>
</dbReference>
<dbReference type="Gene3D" id="3.20.20.70">
    <property type="entry name" value="Aldolase class I"/>
    <property type="match status" value="1"/>
</dbReference>
<dbReference type="SUPFAM" id="SSF102114">
    <property type="entry name" value="Radical SAM enzymes"/>
    <property type="match status" value="1"/>
</dbReference>
<evidence type="ECO:0000256" key="4">
    <source>
        <dbReference type="ARBA" id="ARBA00022691"/>
    </source>
</evidence>
<dbReference type="CDD" id="cd21117">
    <property type="entry name" value="Twitch_MoaA"/>
    <property type="match status" value="1"/>
</dbReference>
<keyword evidence="10" id="KW-0501">Molybdenum cofactor biosynthesis</keyword>
<dbReference type="CDD" id="cd01335">
    <property type="entry name" value="Radical_SAM"/>
    <property type="match status" value="1"/>
</dbReference>
<comment type="cofactor">
    <cofactor evidence="1">
        <name>[4Fe-4S] cluster</name>
        <dbReference type="ChEBI" id="CHEBI:49883"/>
    </cofactor>
</comment>
<dbReference type="InterPro" id="IPR006638">
    <property type="entry name" value="Elp3/MiaA/NifB-like_rSAM"/>
</dbReference>
<protein>
    <recommendedName>
        <fullName evidence="2">GTP 3',8-cyclase</fullName>
        <ecNumber evidence="2">4.1.99.22</ecNumber>
    </recommendedName>
</protein>
<dbReference type="SFLD" id="SFLDS00029">
    <property type="entry name" value="Radical_SAM"/>
    <property type="match status" value="1"/>
</dbReference>
<keyword evidence="5" id="KW-0479">Metal-binding</keyword>
<dbReference type="GO" id="GO:0061798">
    <property type="term" value="F:GTP 3',8'-cyclase activity"/>
    <property type="evidence" value="ECO:0007669"/>
    <property type="project" value="UniProtKB-EC"/>
</dbReference>
<reference evidence="14" key="1">
    <citation type="journal article" date="2014" name="Int. J. Syst. Evol. Microbiol.">
        <title>Complete genome sequence of Corynebacterium casei LMG S-19264T (=DSM 44701T), isolated from a smear-ripened cheese.</title>
        <authorList>
            <consortium name="US DOE Joint Genome Institute (JGI-PGF)"/>
            <person name="Walter F."/>
            <person name="Albersmeier A."/>
            <person name="Kalinowski J."/>
            <person name="Ruckert C."/>
        </authorList>
    </citation>
    <scope>NUCLEOTIDE SEQUENCE</scope>
    <source>
        <strain evidence="14">CGMCC 1.15343</strain>
    </source>
</reference>
<evidence type="ECO:0000256" key="1">
    <source>
        <dbReference type="ARBA" id="ARBA00001966"/>
    </source>
</evidence>
<dbReference type="InterPro" id="IPR013785">
    <property type="entry name" value="Aldolase_TIM"/>
</dbReference>
<gene>
    <name evidence="14" type="primary">moaA</name>
    <name evidence="14" type="ORF">GCM10011387_11110</name>
</gene>
<evidence type="ECO:0000313" key="14">
    <source>
        <dbReference type="EMBL" id="GGC59268.1"/>
    </source>
</evidence>
<dbReference type="PROSITE" id="PS01305">
    <property type="entry name" value="MOAA_NIFB_PQQE"/>
    <property type="match status" value="1"/>
</dbReference>
<comment type="caution">
    <text evidence="14">The sequence shown here is derived from an EMBL/GenBank/DDBJ whole genome shotgun (WGS) entry which is preliminary data.</text>
</comment>
<dbReference type="GO" id="GO:0046872">
    <property type="term" value="F:metal ion binding"/>
    <property type="evidence" value="ECO:0007669"/>
    <property type="project" value="UniProtKB-KW"/>
</dbReference>
<evidence type="ECO:0000259" key="13">
    <source>
        <dbReference type="PROSITE" id="PS51918"/>
    </source>
</evidence>
<keyword evidence="11" id="KW-0456">Lyase</keyword>